<dbReference type="EMBL" id="PJKA01000007">
    <property type="protein sequence ID" value="PNC18602.1"/>
    <property type="molecule type" value="Genomic_DNA"/>
</dbReference>
<dbReference type="GO" id="GO:0009313">
    <property type="term" value="P:oligosaccharide catabolic process"/>
    <property type="evidence" value="ECO:0007669"/>
    <property type="project" value="TreeGrafter"/>
</dbReference>
<dbReference type="Gene3D" id="2.60.40.10">
    <property type="entry name" value="Immunoglobulins"/>
    <property type="match status" value="2"/>
</dbReference>
<evidence type="ECO:0000256" key="4">
    <source>
        <dbReference type="SAM" id="MobiDB-lite"/>
    </source>
</evidence>
<dbReference type="GO" id="GO:0004308">
    <property type="term" value="F:exo-alpha-sialidase activity"/>
    <property type="evidence" value="ECO:0007669"/>
    <property type="project" value="UniProtKB-EC"/>
</dbReference>
<feature type="region of interest" description="Disordered" evidence="4">
    <location>
        <begin position="933"/>
        <end position="963"/>
    </location>
</feature>
<protein>
    <recommendedName>
        <fullName evidence="3">exo-alpha-sialidase</fullName>
        <ecNumber evidence="3">3.2.1.18</ecNumber>
    </recommendedName>
</protein>
<organism evidence="8 9">
    <name type="scientific">Akkermansia muciniphila</name>
    <dbReference type="NCBI Taxonomy" id="239935"/>
    <lineage>
        <taxon>Bacteria</taxon>
        <taxon>Pseudomonadati</taxon>
        <taxon>Verrucomicrobiota</taxon>
        <taxon>Verrucomicrobiia</taxon>
        <taxon>Verrucomicrobiales</taxon>
        <taxon>Akkermansiaceae</taxon>
        <taxon>Akkermansia</taxon>
    </lineage>
</organism>
<dbReference type="GO" id="GO:0005737">
    <property type="term" value="C:cytoplasm"/>
    <property type="evidence" value="ECO:0007669"/>
    <property type="project" value="TreeGrafter"/>
</dbReference>
<dbReference type="CDD" id="cd14948">
    <property type="entry name" value="BACON"/>
    <property type="match status" value="2"/>
</dbReference>
<dbReference type="InterPro" id="IPR011040">
    <property type="entry name" value="Sialidase"/>
</dbReference>
<dbReference type="Pfam" id="PF13859">
    <property type="entry name" value="BNR_3"/>
    <property type="match status" value="1"/>
</dbReference>
<feature type="domain" description="BACON" evidence="7">
    <location>
        <begin position="760"/>
        <end position="839"/>
    </location>
</feature>
<dbReference type="Proteomes" id="UP000236000">
    <property type="component" value="Unassembled WGS sequence"/>
</dbReference>
<sequence>MFSFFFLFAITYFGISFSPTMNTFHPLRRTFASAAALLLLYLGAGMALRASEPVSENFDSFQTGGFTSLSTALGTMTAESGHAAIANNRWSSQPNCLRLTGRGAGMTSTATLTLPAPLAVKKILSLRGERWTASNPFSFTIHAVDREGNETLVADGSSLKTGGSPMTQQVEGMIPSGTAGLIFRCEAPANTGVLLDDLAFSEFKPFSSAAEAWPAMIRMEANGILRFSLTQTPATYAGMAVTVDMSPSDDLGDIESVSLYTGDASNIYSAPAYGSSGHGAMSSPGILASPAQPPAPVMTFPVTSGALTDGQQYYFWVSVKLKDSASMDHKVGARIASVTVDGETTDFTDGVTARQRIGYAIAKGNDPVYGGPTEGKTSRKFRIPGIVRAGNGDLVSVFDIRYDGRNDMQANIDMGCSRSTDNGRTWTPVNVAVNFNPTSNSANDYNSGYGVSDPCILLDEVNGTLWVAGIARHGLASSKANVDVESLETAQYVVAYSTDNGQTWGSVDPDTGEFVKMKPRSINKDIKNRAWKSFFQGPGHGITMKKTVNGVRPIVFPSQIWTGTSGAGTPQSCIIYSLDRGQTWISADTGKSGMPGIGASSSECVVTELSDGRLMLNARNENKSGYRKVFTTDDMGETWTAHATSLKALPEPAACQASQLAVENSGNISRAILFSNPDKTSAPRALMTLKASFDEGATWPANRQVLYDSRPSCGYSDICETGDGHIGVLYEGLAGDENIFFLRIPYHEFLPTLDVPAAAQTIRVEAEGITASTFTVSSDGSWTASSSADWITVSPASGSGNGTVTYSVNRWEGAGERTGAITVTVPGVQPAVVTVIQSGRAPALTVSPGAHVLPKNGGTAIFSVTCDAAWAVSKTADWLNITGTQGAETGNGTVSIAAAANPGESSRTAGLSFSSFGTVRSATVVQRGQKRTWNEWKEDEITSRDPAADQTGPNDSPAGDGIPNLLKYATGLDPLKPSGSVVQVSTEEAGGDTFLVLDWPVNPEATGIRHLVEASEDLCTWEEITEVEAEGKSSASFRDTVPMNAEAPRRRFLHLKISREGENTP</sequence>
<dbReference type="InterPro" id="IPR029456">
    <property type="entry name" value="Sialidase_N"/>
</dbReference>
<dbReference type="EC" id="3.2.1.18" evidence="3"/>
<dbReference type="GO" id="GO:0006689">
    <property type="term" value="P:ganglioside catabolic process"/>
    <property type="evidence" value="ECO:0007669"/>
    <property type="project" value="TreeGrafter"/>
</dbReference>
<comment type="similarity">
    <text evidence="2">Belongs to the glycosyl hydrolase 33 family.</text>
</comment>
<evidence type="ECO:0000313" key="8">
    <source>
        <dbReference type="EMBL" id="PNC18602.1"/>
    </source>
</evidence>
<dbReference type="PANTHER" id="PTHR10628">
    <property type="entry name" value="SIALIDASE"/>
    <property type="match status" value="1"/>
</dbReference>
<dbReference type="Pfam" id="PF19190">
    <property type="entry name" value="BACON_2"/>
    <property type="match status" value="2"/>
</dbReference>
<dbReference type="InterPro" id="IPR026856">
    <property type="entry name" value="Sialidase_fam"/>
</dbReference>
<feature type="compositionally biased region" description="Basic and acidic residues" evidence="4">
    <location>
        <begin position="933"/>
        <end position="947"/>
    </location>
</feature>
<evidence type="ECO:0000313" key="9">
    <source>
        <dbReference type="Proteomes" id="UP000236000"/>
    </source>
</evidence>
<dbReference type="Pfam" id="PF14873">
    <property type="entry name" value="BNR_assoc_N"/>
    <property type="match status" value="1"/>
</dbReference>
<reference evidence="8 9" key="1">
    <citation type="journal article" date="2017" name="BMC Genomics">
        <title>Genome sequencing of 39 Akkermansia muciniphila isolates reveals its population structure, genomic and functional diverisity, and global distribution in mammalian gut microbiotas.</title>
        <authorList>
            <person name="Guo X."/>
            <person name="Li S."/>
            <person name="Zhang J."/>
            <person name="Wu F."/>
            <person name="Li X."/>
            <person name="Wu D."/>
            <person name="Zhang M."/>
            <person name="Ou Z."/>
            <person name="Jie Z."/>
            <person name="Yan Q."/>
            <person name="Li P."/>
            <person name="Yi J."/>
            <person name="Peng Y."/>
        </authorList>
    </citation>
    <scope>NUCLEOTIDE SEQUENCE [LARGE SCALE GENOMIC DNA]</scope>
    <source>
        <strain evidence="8 9">GP24</strain>
    </source>
</reference>
<dbReference type="Gene3D" id="2.120.10.10">
    <property type="match status" value="1"/>
</dbReference>
<gene>
    <name evidence="8" type="ORF">CXU22_04655</name>
</gene>
<dbReference type="InterPro" id="IPR024361">
    <property type="entry name" value="BACON"/>
</dbReference>
<feature type="domain" description="Sialidase N-terminal" evidence="6">
    <location>
        <begin position="209"/>
        <end position="343"/>
    </location>
</feature>
<evidence type="ECO:0000259" key="5">
    <source>
        <dbReference type="Pfam" id="PF13859"/>
    </source>
</evidence>
<comment type="catalytic activity">
    <reaction evidence="1">
        <text>Hydrolysis of alpha-(2-&gt;3)-, alpha-(2-&gt;6)-, alpha-(2-&gt;8)- glycosidic linkages of terminal sialic acid residues in oligosaccharides, glycoproteins, glycolipids, colominic acid and synthetic substrates.</text>
        <dbReference type="EC" id="3.2.1.18"/>
    </reaction>
</comment>
<dbReference type="SUPFAM" id="SSF50939">
    <property type="entry name" value="Sialidases"/>
    <property type="match status" value="1"/>
</dbReference>
<dbReference type="CDD" id="cd15482">
    <property type="entry name" value="Sialidase_non-viral"/>
    <property type="match status" value="1"/>
</dbReference>
<dbReference type="InterPro" id="IPR013783">
    <property type="entry name" value="Ig-like_fold"/>
</dbReference>
<evidence type="ECO:0000256" key="2">
    <source>
        <dbReference type="ARBA" id="ARBA00009348"/>
    </source>
</evidence>
<dbReference type="PANTHER" id="PTHR10628:SF30">
    <property type="entry name" value="EXO-ALPHA-SIALIDASE"/>
    <property type="match status" value="1"/>
</dbReference>
<dbReference type="Gene3D" id="2.60.40.1290">
    <property type="match status" value="1"/>
</dbReference>
<dbReference type="InterPro" id="IPR036278">
    <property type="entry name" value="Sialidase_sf"/>
</dbReference>
<name>A0A2N8HES4_9BACT</name>
<evidence type="ECO:0000259" key="7">
    <source>
        <dbReference type="Pfam" id="PF19190"/>
    </source>
</evidence>
<evidence type="ECO:0000259" key="6">
    <source>
        <dbReference type="Pfam" id="PF14873"/>
    </source>
</evidence>
<dbReference type="AlphaFoldDB" id="A0A2N8HES4"/>
<dbReference type="GO" id="GO:0016020">
    <property type="term" value="C:membrane"/>
    <property type="evidence" value="ECO:0007669"/>
    <property type="project" value="TreeGrafter"/>
</dbReference>
<evidence type="ECO:0000256" key="3">
    <source>
        <dbReference type="ARBA" id="ARBA00012733"/>
    </source>
</evidence>
<proteinExistence type="inferred from homology"/>
<evidence type="ECO:0000256" key="1">
    <source>
        <dbReference type="ARBA" id="ARBA00000427"/>
    </source>
</evidence>
<feature type="domain" description="Sialidase" evidence="5">
    <location>
        <begin position="383"/>
        <end position="677"/>
    </location>
</feature>
<accession>A0A2N8HES4</accession>
<comment type="caution">
    <text evidence="8">The sequence shown here is derived from an EMBL/GenBank/DDBJ whole genome shotgun (WGS) entry which is preliminary data.</text>
</comment>
<feature type="domain" description="BACON" evidence="7">
    <location>
        <begin position="844"/>
        <end position="928"/>
    </location>
</feature>